<dbReference type="Pfam" id="PF00773">
    <property type="entry name" value="RNB"/>
    <property type="match status" value="1"/>
</dbReference>
<evidence type="ECO:0000259" key="9">
    <source>
        <dbReference type="PROSITE" id="PS50126"/>
    </source>
</evidence>
<dbReference type="PROSITE" id="PS50126">
    <property type="entry name" value="S1"/>
    <property type="match status" value="1"/>
</dbReference>
<accession>A0A2I1M9Q3</accession>
<dbReference type="PROSITE" id="PS01175">
    <property type="entry name" value="RIBONUCLEASE_II"/>
    <property type="match status" value="1"/>
</dbReference>
<keyword evidence="5 8" id="KW-0378">Hydrolase</keyword>
<dbReference type="NCBIfam" id="TIGR02063">
    <property type="entry name" value="RNase_R"/>
    <property type="match status" value="1"/>
</dbReference>
<evidence type="ECO:0000256" key="5">
    <source>
        <dbReference type="ARBA" id="ARBA00022801"/>
    </source>
</evidence>
<evidence type="ECO:0000256" key="1">
    <source>
        <dbReference type="ARBA" id="ARBA00001849"/>
    </source>
</evidence>
<dbReference type="InterPro" id="IPR004476">
    <property type="entry name" value="RNase_II/RNase_R"/>
</dbReference>
<dbReference type="InterPro" id="IPR001900">
    <property type="entry name" value="RNase_II/R"/>
</dbReference>
<sequence>MNLKELILNIVNDENYEVMTIKELEKYLQVDKYTKKVVYEELKNLEKENKLRISHKKKIMPLSEEEKSLIGEISLAQAGYGFFISDNKDFKDVFISKDNLNKAFDGDKVKIEIIKAAEKGKNAEGRVVEIIKRANKKVVGTFQESKGFGFVVADNKSIGQDIYIDKKLSKKAKNKDKVVAEIINYPKKGKPEGRIIDIIGHKNDKNVDIYSLAAQHGIPYQFSKETKKEVLYINKEVKEDELENRTDFRDLFTVTIDGRDSKDFDDAISIEKNGENYDLYVHIADVSHYVKRSTAIDYDAYDRGNSTYLYNVVIPMLPKELSNGICSLNPNVDRLTVSLKMTINKKGKIIANDFYKSVINSNHRLVYDDVNKFIDDSDSSVYEDEILKEKLLIFNDLHKILRAKREDRGAIDFDFTESQIDVTDDGKVLNISVHERGSGNKMIEEFMLAANETVATLFGYMDFPFIYRIHEKPSKDKLDGFKQALNTMGYNIRGNELHPKDFQRILEEVEGESEANVINLLMLRTMQKAKYSKKRDIHFGLSTEFYTHFTSPIRRYPDLIVHRLLKTYIDNRLNKLNQVSLENSLEKSSEHLSMTERRSEDTERDVEDLMKCKYMRRFIGEEFTGTISSVTDFGIFVELDNTVEGLFMYKFSLDRFEYQEESLKAVNTDNHKIYSIGDEVRIKVINVDIYSRNIDFDLLEENETVSQQQESLS</sequence>
<dbReference type="CDD" id="cd04471">
    <property type="entry name" value="S1_RNase_R"/>
    <property type="match status" value="1"/>
</dbReference>
<comment type="subcellular location">
    <subcellularLocation>
        <location evidence="2 8">Cytoplasm</location>
    </subcellularLocation>
</comment>
<evidence type="ECO:0000256" key="4">
    <source>
        <dbReference type="ARBA" id="ARBA00022722"/>
    </source>
</evidence>
<dbReference type="PANTHER" id="PTHR23355:SF9">
    <property type="entry name" value="DIS3-LIKE EXONUCLEASE 2"/>
    <property type="match status" value="1"/>
</dbReference>
<evidence type="ECO:0000313" key="10">
    <source>
        <dbReference type="EMBL" id="PKZ16851.1"/>
    </source>
</evidence>
<proteinExistence type="inferred from homology"/>
<evidence type="ECO:0000256" key="8">
    <source>
        <dbReference type="HAMAP-Rule" id="MF_01895"/>
    </source>
</evidence>
<dbReference type="GO" id="GO:0005829">
    <property type="term" value="C:cytosol"/>
    <property type="evidence" value="ECO:0007669"/>
    <property type="project" value="TreeGrafter"/>
</dbReference>
<organism evidence="10 11">
    <name type="scientific">Anaerococcus octavius</name>
    <dbReference type="NCBI Taxonomy" id="54007"/>
    <lineage>
        <taxon>Bacteria</taxon>
        <taxon>Bacillati</taxon>
        <taxon>Bacillota</taxon>
        <taxon>Tissierellia</taxon>
        <taxon>Tissierellales</taxon>
        <taxon>Peptoniphilaceae</taxon>
        <taxon>Anaerococcus</taxon>
    </lineage>
</organism>
<dbReference type="InterPro" id="IPR012340">
    <property type="entry name" value="NA-bd_OB-fold"/>
</dbReference>
<dbReference type="InterPro" id="IPR011129">
    <property type="entry name" value="CSD"/>
</dbReference>
<dbReference type="GO" id="GO:0003723">
    <property type="term" value="F:RNA binding"/>
    <property type="evidence" value="ECO:0007669"/>
    <property type="project" value="UniProtKB-UniRule"/>
</dbReference>
<dbReference type="HAMAP" id="MF_01895">
    <property type="entry name" value="RNase_R"/>
    <property type="match status" value="1"/>
</dbReference>
<keyword evidence="11" id="KW-1185">Reference proteome</keyword>
<keyword evidence="4 8" id="KW-0540">Nuclease</keyword>
<dbReference type="Pfam" id="PF08206">
    <property type="entry name" value="OB_RNB"/>
    <property type="match status" value="1"/>
</dbReference>
<dbReference type="SMART" id="SM00357">
    <property type="entry name" value="CSP"/>
    <property type="match status" value="2"/>
</dbReference>
<dbReference type="Proteomes" id="UP000234335">
    <property type="component" value="Unassembled WGS sequence"/>
</dbReference>
<dbReference type="Pfam" id="PF17876">
    <property type="entry name" value="CSD2"/>
    <property type="match status" value="1"/>
</dbReference>
<keyword evidence="6 8" id="KW-0269">Exonuclease</keyword>
<evidence type="ECO:0000256" key="7">
    <source>
        <dbReference type="ARBA" id="ARBA00022884"/>
    </source>
</evidence>
<dbReference type="GO" id="GO:0006402">
    <property type="term" value="P:mRNA catabolic process"/>
    <property type="evidence" value="ECO:0007669"/>
    <property type="project" value="TreeGrafter"/>
</dbReference>
<dbReference type="InterPro" id="IPR013223">
    <property type="entry name" value="RNase_B_OB_dom"/>
</dbReference>
<reference evidence="10 11" key="1">
    <citation type="submission" date="2017-12" db="EMBL/GenBank/DDBJ databases">
        <title>Phylogenetic diversity of female urinary microbiome.</title>
        <authorList>
            <person name="Thomas-White K."/>
            <person name="Wolfe A.J."/>
        </authorList>
    </citation>
    <scope>NUCLEOTIDE SEQUENCE [LARGE SCALE GENOMIC DNA]</scope>
    <source>
        <strain evidence="10 11">UMB0119</strain>
    </source>
</reference>
<keyword evidence="7 8" id="KW-0694">RNA-binding</keyword>
<dbReference type="NCBIfam" id="TIGR00358">
    <property type="entry name" value="3_prime_RNase"/>
    <property type="match status" value="1"/>
</dbReference>
<dbReference type="EC" id="3.1.13.1" evidence="8"/>
<dbReference type="SUPFAM" id="SSF50249">
    <property type="entry name" value="Nucleic acid-binding proteins"/>
    <property type="match status" value="4"/>
</dbReference>
<dbReference type="SMART" id="SM00955">
    <property type="entry name" value="RNB"/>
    <property type="match status" value="1"/>
</dbReference>
<protein>
    <recommendedName>
        <fullName evidence="8">Ribonuclease R</fullName>
        <shortName evidence="8">RNase R</shortName>
        <ecNumber evidence="8">3.1.13.1</ecNumber>
    </recommendedName>
</protein>
<dbReference type="Pfam" id="PF00575">
    <property type="entry name" value="S1"/>
    <property type="match status" value="1"/>
</dbReference>
<dbReference type="InterPro" id="IPR040476">
    <property type="entry name" value="CSD2"/>
</dbReference>
<evidence type="ECO:0000256" key="2">
    <source>
        <dbReference type="ARBA" id="ARBA00004496"/>
    </source>
</evidence>
<feature type="domain" description="S1 motif" evidence="9">
    <location>
        <begin position="620"/>
        <end position="699"/>
    </location>
</feature>
<gene>
    <name evidence="8 10" type="primary">rnr</name>
    <name evidence="10" type="ORF">CYJ34_03435</name>
</gene>
<dbReference type="InterPro" id="IPR022966">
    <property type="entry name" value="RNase_II/R_CS"/>
</dbReference>
<comment type="caution">
    <text evidence="10">The sequence shown here is derived from an EMBL/GenBank/DDBJ whole genome shotgun (WGS) entry which is preliminary data.</text>
</comment>
<comment type="function">
    <text evidence="8">3'-5' exoribonuclease that releases 5'-nucleoside monophosphates and is involved in maturation of structured RNAs.</text>
</comment>
<evidence type="ECO:0000313" key="11">
    <source>
        <dbReference type="Proteomes" id="UP000234335"/>
    </source>
</evidence>
<dbReference type="InterPro" id="IPR050180">
    <property type="entry name" value="RNR_Ribonuclease"/>
</dbReference>
<dbReference type="RefSeq" id="WP_101539950.1">
    <property type="nucleotide sequence ID" value="NZ_PKGS01000002.1"/>
</dbReference>
<dbReference type="InterPro" id="IPR011805">
    <property type="entry name" value="RNase_R"/>
</dbReference>
<comment type="similarity">
    <text evidence="8">Belongs to the RNR ribonuclease family. RNase R subfamily.</text>
</comment>
<keyword evidence="3 8" id="KW-0963">Cytoplasm</keyword>
<dbReference type="GO" id="GO:0008859">
    <property type="term" value="F:exoribonuclease II activity"/>
    <property type="evidence" value="ECO:0007669"/>
    <property type="project" value="UniProtKB-UniRule"/>
</dbReference>
<comment type="catalytic activity">
    <reaction evidence="1 8">
        <text>Exonucleolytic cleavage in the 3'- to 5'-direction to yield nucleoside 5'-phosphates.</text>
        <dbReference type="EC" id="3.1.13.1"/>
    </reaction>
</comment>
<dbReference type="AlphaFoldDB" id="A0A2I1M9Q3"/>
<dbReference type="InterPro" id="IPR003029">
    <property type="entry name" value="S1_domain"/>
</dbReference>
<name>A0A2I1M9Q3_9FIRM</name>
<evidence type="ECO:0000256" key="6">
    <source>
        <dbReference type="ARBA" id="ARBA00022839"/>
    </source>
</evidence>
<dbReference type="EMBL" id="PKGS01000002">
    <property type="protein sequence ID" value="PKZ16851.1"/>
    <property type="molecule type" value="Genomic_DNA"/>
</dbReference>
<dbReference type="SMART" id="SM00316">
    <property type="entry name" value="S1"/>
    <property type="match status" value="2"/>
</dbReference>
<evidence type="ECO:0000256" key="3">
    <source>
        <dbReference type="ARBA" id="ARBA00022490"/>
    </source>
</evidence>
<dbReference type="Gene3D" id="2.40.50.140">
    <property type="entry name" value="Nucleic acid-binding proteins"/>
    <property type="match status" value="3"/>
</dbReference>
<dbReference type="PANTHER" id="PTHR23355">
    <property type="entry name" value="RIBONUCLEASE"/>
    <property type="match status" value="1"/>
</dbReference>